<feature type="domain" description="Acyl-CoA oxidase/dehydrogenase middle" evidence="12">
    <location>
        <begin position="124"/>
        <end position="219"/>
    </location>
</feature>
<dbReference type="Gene3D" id="2.40.110.10">
    <property type="entry name" value="Butyryl-CoA Dehydrogenase, subunit A, domain 2"/>
    <property type="match status" value="1"/>
</dbReference>
<dbReference type="InterPro" id="IPR037069">
    <property type="entry name" value="AcylCoA_DH/ox_N_sf"/>
</dbReference>
<dbReference type="FunFam" id="2.40.110.10:FF:000002">
    <property type="entry name" value="Acyl-CoA dehydrogenase fadE12"/>
    <property type="match status" value="1"/>
</dbReference>
<evidence type="ECO:0000256" key="10">
    <source>
        <dbReference type="RuleBase" id="RU362125"/>
    </source>
</evidence>
<sequence length="386" mass="41506">MLPIPKNDPETYQQIQDMARKFADDVIRPAAEKLDHDESFPGAIYQQMGELGLFGITVPDTLGGVGLDSYAYAIVMEELSRGYASVADQCGLVELIGTLLTRYGTPEQQESWIPDVISARKKVAYCITEAEAGSDVSGIKTTAIRHGGGWKLNGGKIWIHNAPVANVGFVLARTDPVAGKRGMSIFIVPLDAPGISRGPKEHKMGQRASQVGALQFDDVGLSQDSLLGQEGRGFHMMMSVLEKGRVGIGALAVGIAQAGLEAALEYAQTRMQFGQKIAANQGIQWMLADMAKEITAARGLVHRAAIMIDNGEPANAACSMAKCFAGDMAVAQTANAVQIFGGSGYIRGFEVERLYRDAKICQIYEGTQQIQRTVIARELLKNGARI</sequence>
<evidence type="ECO:0000259" key="11">
    <source>
        <dbReference type="Pfam" id="PF00441"/>
    </source>
</evidence>
<evidence type="ECO:0000256" key="4">
    <source>
        <dbReference type="ARBA" id="ARBA00022827"/>
    </source>
</evidence>
<evidence type="ECO:0000256" key="3">
    <source>
        <dbReference type="ARBA" id="ARBA00022630"/>
    </source>
</evidence>
<dbReference type="PANTHER" id="PTHR43884:SF12">
    <property type="entry name" value="ISOVALERYL-COA DEHYDROGENASE, MITOCHONDRIAL-RELATED"/>
    <property type="match status" value="1"/>
</dbReference>
<evidence type="ECO:0000256" key="5">
    <source>
        <dbReference type="ARBA" id="ARBA00023002"/>
    </source>
</evidence>
<dbReference type="GO" id="GO:0050660">
    <property type="term" value="F:flavin adenine dinucleotide binding"/>
    <property type="evidence" value="ECO:0007669"/>
    <property type="project" value="InterPro"/>
</dbReference>
<evidence type="ECO:0000259" key="13">
    <source>
        <dbReference type="Pfam" id="PF02771"/>
    </source>
</evidence>
<dbReference type="InterPro" id="IPR046373">
    <property type="entry name" value="Acyl-CoA_Oxase/DH_mid-dom_sf"/>
</dbReference>
<proteinExistence type="inferred from homology"/>
<dbReference type="SUPFAM" id="SSF56645">
    <property type="entry name" value="Acyl-CoA dehydrogenase NM domain-like"/>
    <property type="match status" value="1"/>
</dbReference>
<dbReference type="PANTHER" id="PTHR43884">
    <property type="entry name" value="ACYL-COA DEHYDROGENASE"/>
    <property type="match status" value="1"/>
</dbReference>
<feature type="domain" description="Acyl-CoA dehydrogenase/oxidase N-terminal" evidence="13">
    <location>
        <begin position="10"/>
        <end position="118"/>
    </location>
</feature>
<evidence type="ECO:0000259" key="12">
    <source>
        <dbReference type="Pfam" id="PF02770"/>
    </source>
</evidence>
<dbReference type="FunFam" id="1.20.140.10:FF:000004">
    <property type="entry name" value="Acyl-CoA dehydrogenase FadE25"/>
    <property type="match status" value="1"/>
</dbReference>
<dbReference type="FunFam" id="1.10.540.10:FF:000002">
    <property type="entry name" value="Acyl-CoA dehydrogenase FadE19"/>
    <property type="match status" value="1"/>
</dbReference>
<dbReference type="PROSITE" id="PS00072">
    <property type="entry name" value="ACYL_COA_DH_1"/>
    <property type="match status" value="1"/>
</dbReference>
<gene>
    <name evidence="14" type="ORF">MAE02_05800</name>
</gene>
<dbReference type="InterPro" id="IPR006091">
    <property type="entry name" value="Acyl-CoA_Oxase/DH_mid-dom"/>
</dbReference>
<protein>
    <recommendedName>
        <fullName evidence="8">3-sulfinopropanoyl-CoA desulfinase</fullName>
        <ecNumber evidence="7">3.13.1.4</ecNumber>
    </recommendedName>
    <alternativeName>
        <fullName evidence="9">3-sulfinopropionyl coenzyme A desulfinase</fullName>
    </alternativeName>
</protein>
<accession>A0A512BLP6</accession>
<evidence type="ECO:0000256" key="8">
    <source>
        <dbReference type="ARBA" id="ARBA00068311"/>
    </source>
</evidence>
<evidence type="ECO:0000256" key="9">
    <source>
        <dbReference type="ARBA" id="ARBA00075603"/>
    </source>
</evidence>
<reference evidence="14 15" key="1">
    <citation type="submission" date="2019-07" db="EMBL/GenBank/DDBJ databases">
        <title>Whole genome shotgun sequence of Microvirga aerophila NBRC 106136.</title>
        <authorList>
            <person name="Hosoyama A."/>
            <person name="Uohara A."/>
            <person name="Ohji S."/>
            <person name="Ichikawa N."/>
        </authorList>
    </citation>
    <scope>NUCLEOTIDE SEQUENCE [LARGE SCALE GENOMIC DNA]</scope>
    <source>
        <strain evidence="14 15">NBRC 106136</strain>
    </source>
</reference>
<evidence type="ECO:0000256" key="1">
    <source>
        <dbReference type="ARBA" id="ARBA00001974"/>
    </source>
</evidence>
<dbReference type="InterPro" id="IPR036250">
    <property type="entry name" value="AcylCo_DH-like_C"/>
</dbReference>
<dbReference type="InterPro" id="IPR013786">
    <property type="entry name" value="AcylCoA_DH/ox_N"/>
</dbReference>
<dbReference type="PIRSF" id="PIRSF016578">
    <property type="entry name" value="HsaA"/>
    <property type="match status" value="1"/>
</dbReference>
<dbReference type="OrthoDB" id="8246957at2"/>
<dbReference type="Pfam" id="PF02771">
    <property type="entry name" value="Acyl-CoA_dh_N"/>
    <property type="match status" value="1"/>
</dbReference>
<keyword evidence="4 10" id="KW-0274">FAD</keyword>
<dbReference type="InterPro" id="IPR009100">
    <property type="entry name" value="AcylCoA_DH/oxidase_NM_dom_sf"/>
</dbReference>
<dbReference type="AlphaFoldDB" id="A0A512BLP6"/>
<dbReference type="Proteomes" id="UP000321085">
    <property type="component" value="Unassembled WGS sequence"/>
</dbReference>
<comment type="caution">
    <text evidence="14">The sequence shown here is derived from an EMBL/GenBank/DDBJ whole genome shotgun (WGS) entry which is preliminary data.</text>
</comment>
<evidence type="ECO:0000256" key="7">
    <source>
        <dbReference type="ARBA" id="ARBA00066461"/>
    </source>
</evidence>
<comment type="similarity">
    <text evidence="2 10">Belongs to the acyl-CoA dehydrogenase family.</text>
</comment>
<dbReference type="Pfam" id="PF02770">
    <property type="entry name" value="Acyl-CoA_dh_M"/>
    <property type="match status" value="1"/>
</dbReference>
<feature type="domain" description="Acyl-CoA dehydrogenase/oxidase C-terminal" evidence="11">
    <location>
        <begin position="231"/>
        <end position="380"/>
    </location>
</feature>
<dbReference type="Gene3D" id="1.10.540.10">
    <property type="entry name" value="Acyl-CoA dehydrogenase/oxidase, N-terminal domain"/>
    <property type="match status" value="1"/>
</dbReference>
<organism evidence="14 15">
    <name type="scientific">Microvirga aerophila</name>
    <dbReference type="NCBI Taxonomy" id="670291"/>
    <lineage>
        <taxon>Bacteria</taxon>
        <taxon>Pseudomonadati</taxon>
        <taxon>Pseudomonadota</taxon>
        <taxon>Alphaproteobacteria</taxon>
        <taxon>Hyphomicrobiales</taxon>
        <taxon>Methylobacteriaceae</taxon>
        <taxon>Microvirga</taxon>
    </lineage>
</organism>
<keyword evidence="3 10" id="KW-0285">Flavoprotein</keyword>
<dbReference type="Gene3D" id="1.20.140.10">
    <property type="entry name" value="Butyryl-CoA Dehydrogenase, subunit A, domain 3"/>
    <property type="match status" value="1"/>
</dbReference>
<keyword evidence="5 10" id="KW-0560">Oxidoreductase</keyword>
<evidence type="ECO:0000256" key="2">
    <source>
        <dbReference type="ARBA" id="ARBA00009347"/>
    </source>
</evidence>
<dbReference type="InterPro" id="IPR006089">
    <property type="entry name" value="Acyl-CoA_DH_CS"/>
</dbReference>
<name>A0A512BLP6_9HYPH</name>
<dbReference type="EMBL" id="BJYU01000003">
    <property type="protein sequence ID" value="GEO12884.1"/>
    <property type="molecule type" value="Genomic_DNA"/>
</dbReference>
<dbReference type="InterPro" id="IPR009075">
    <property type="entry name" value="AcylCo_DH/oxidase_C"/>
</dbReference>
<evidence type="ECO:0000313" key="14">
    <source>
        <dbReference type="EMBL" id="GEO12884.1"/>
    </source>
</evidence>
<dbReference type="GO" id="GO:0003995">
    <property type="term" value="F:acyl-CoA dehydrogenase activity"/>
    <property type="evidence" value="ECO:0007669"/>
    <property type="project" value="InterPro"/>
</dbReference>
<evidence type="ECO:0000256" key="6">
    <source>
        <dbReference type="ARBA" id="ARBA00052938"/>
    </source>
</evidence>
<dbReference type="RefSeq" id="WP_114184074.1">
    <property type="nucleotide sequence ID" value="NZ_BJYU01000003.1"/>
</dbReference>
<dbReference type="EC" id="3.13.1.4" evidence="7"/>
<comment type="cofactor">
    <cofactor evidence="1 10">
        <name>FAD</name>
        <dbReference type="ChEBI" id="CHEBI:57692"/>
    </cofactor>
</comment>
<comment type="catalytic activity">
    <reaction evidence="6">
        <text>3-sulfinopropanoyl-CoA + H2O = propanoyl-CoA + sulfite + H(+)</text>
        <dbReference type="Rhea" id="RHEA:41624"/>
        <dbReference type="ChEBI" id="CHEBI:15377"/>
        <dbReference type="ChEBI" id="CHEBI:15378"/>
        <dbReference type="ChEBI" id="CHEBI:17359"/>
        <dbReference type="ChEBI" id="CHEBI:57392"/>
        <dbReference type="ChEBI" id="CHEBI:78349"/>
        <dbReference type="EC" id="3.13.1.4"/>
    </reaction>
    <physiologicalReaction direction="left-to-right" evidence="6">
        <dbReference type="Rhea" id="RHEA:41625"/>
    </physiologicalReaction>
</comment>
<evidence type="ECO:0000313" key="15">
    <source>
        <dbReference type="Proteomes" id="UP000321085"/>
    </source>
</evidence>
<keyword evidence="15" id="KW-1185">Reference proteome</keyword>
<dbReference type="Pfam" id="PF00441">
    <property type="entry name" value="Acyl-CoA_dh_1"/>
    <property type="match status" value="1"/>
</dbReference>
<dbReference type="SUPFAM" id="SSF47203">
    <property type="entry name" value="Acyl-CoA dehydrogenase C-terminal domain-like"/>
    <property type="match status" value="1"/>
</dbReference>